<dbReference type="eggNOG" id="COG0456">
    <property type="taxonomic scope" value="Bacteria"/>
</dbReference>
<dbReference type="Gene3D" id="3.40.630.30">
    <property type="match status" value="1"/>
</dbReference>
<keyword evidence="2 5" id="KW-0808">Transferase</keyword>
<evidence type="ECO:0000313" key="5">
    <source>
        <dbReference type="EMBL" id="EAR13367.1"/>
    </source>
</evidence>
<dbReference type="AlphaFoldDB" id="A4BWM6"/>
<feature type="domain" description="N-acetyltransferase" evidence="4">
    <location>
        <begin position="3"/>
        <end position="152"/>
    </location>
</feature>
<dbReference type="STRING" id="313594.PI23P_02697"/>
<dbReference type="Pfam" id="PF00583">
    <property type="entry name" value="Acetyltransf_1"/>
    <property type="match status" value="1"/>
</dbReference>
<dbReference type="CDD" id="cd04301">
    <property type="entry name" value="NAT_SF"/>
    <property type="match status" value="1"/>
</dbReference>
<comment type="similarity">
    <text evidence="1">Belongs to the acetyltransferase family.</text>
</comment>
<evidence type="ECO:0000256" key="3">
    <source>
        <dbReference type="ARBA" id="ARBA00023315"/>
    </source>
</evidence>
<sequence length="159" mass="18221">MSFNVRLGEIKDMQAVFNLITELAVFEKEPDAVDISVADLVQDGFSEHPKFKVFVAEQEQIIIGIALFYERFSTWKGRTIHLEDLIVTKSKQKIGAGKALYAAVLKYAHAHDFNRVAWEVIDWNTNAIDFYKSTGATYLNDWSVIQMNKENLAKFIQEN</sequence>
<dbReference type="InterPro" id="IPR016181">
    <property type="entry name" value="Acyl_CoA_acyltransferase"/>
</dbReference>
<accession>A4BWM6</accession>
<gene>
    <name evidence="5" type="ORF">PI23P_02697</name>
</gene>
<evidence type="ECO:0000313" key="6">
    <source>
        <dbReference type="Proteomes" id="UP000003053"/>
    </source>
</evidence>
<comment type="caution">
    <text evidence="5">The sequence shown here is derived from an EMBL/GenBank/DDBJ whole genome shotgun (WGS) entry which is preliminary data.</text>
</comment>
<dbReference type="InterPro" id="IPR000182">
    <property type="entry name" value="GNAT_dom"/>
</dbReference>
<protein>
    <submittedName>
        <fullName evidence="5">N-acetyltransferase</fullName>
    </submittedName>
</protein>
<evidence type="ECO:0000256" key="1">
    <source>
        <dbReference type="ARBA" id="ARBA00008694"/>
    </source>
</evidence>
<name>A4BWM6_9FLAO</name>
<dbReference type="FunFam" id="3.40.630.30:FF:000064">
    <property type="entry name" value="GNAT family acetyltransferase"/>
    <property type="match status" value="1"/>
</dbReference>
<dbReference type="GO" id="GO:0008080">
    <property type="term" value="F:N-acetyltransferase activity"/>
    <property type="evidence" value="ECO:0007669"/>
    <property type="project" value="UniProtKB-ARBA"/>
</dbReference>
<proteinExistence type="inferred from homology"/>
<dbReference type="Proteomes" id="UP000003053">
    <property type="component" value="Unassembled WGS sequence"/>
</dbReference>
<dbReference type="OrthoDB" id="9805924at2"/>
<evidence type="ECO:0000259" key="4">
    <source>
        <dbReference type="PROSITE" id="PS51186"/>
    </source>
</evidence>
<keyword evidence="3" id="KW-0012">Acyltransferase</keyword>
<dbReference type="InterPro" id="IPR051016">
    <property type="entry name" value="Diverse_Substrate_AcTransf"/>
</dbReference>
<dbReference type="SUPFAM" id="SSF55729">
    <property type="entry name" value="Acyl-CoA N-acyltransferases (Nat)"/>
    <property type="match status" value="1"/>
</dbReference>
<dbReference type="RefSeq" id="WP_004569164.1">
    <property type="nucleotide sequence ID" value="NZ_CH724148.1"/>
</dbReference>
<keyword evidence="6" id="KW-1185">Reference proteome</keyword>
<dbReference type="PANTHER" id="PTHR10545">
    <property type="entry name" value="DIAMINE N-ACETYLTRANSFERASE"/>
    <property type="match status" value="1"/>
</dbReference>
<dbReference type="EMBL" id="AAOG01000001">
    <property type="protein sequence ID" value="EAR13367.1"/>
    <property type="molecule type" value="Genomic_DNA"/>
</dbReference>
<reference evidence="5 6" key="1">
    <citation type="submission" date="2006-02" db="EMBL/GenBank/DDBJ databases">
        <authorList>
            <person name="Murray A."/>
            <person name="Staley J."/>
            <person name="Ferriera S."/>
            <person name="Johnson J."/>
            <person name="Kravitz S."/>
            <person name="Halpern A."/>
            <person name="Remington K."/>
            <person name="Beeson K."/>
            <person name="Tran B."/>
            <person name="Rogers Y.-H."/>
            <person name="Friedman R."/>
            <person name="Venter J.C."/>
        </authorList>
    </citation>
    <scope>NUCLEOTIDE SEQUENCE [LARGE SCALE GENOMIC DNA]</scope>
    <source>
        <strain evidence="5 6">23-P</strain>
    </source>
</reference>
<dbReference type="PROSITE" id="PS51186">
    <property type="entry name" value="GNAT"/>
    <property type="match status" value="1"/>
</dbReference>
<dbReference type="HOGENOM" id="CLU_013985_41_2_10"/>
<evidence type="ECO:0000256" key="2">
    <source>
        <dbReference type="ARBA" id="ARBA00022679"/>
    </source>
</evidence>
<dbReference type="PANTHER" id="PTHR10545:SF29">
    <property type="entry name" value="GH14572P-RELATED"/>
    <property type="match status" value="1"/>
</dbReference>
<organism evidence="5 6">
    <name type="scientific">Polaribacter irgensii 23-P</name>
    <dbReference type="NCBI Taxonomy" id="313594"/>
    <lineage>
        <taxon>Bacteria</taxon>
        <taxon>Pseudomonadati</taxon>
        <taxon>Bacteroidota</taxon>
        <taxon>Flavobacteriia</taxon>
        <taxon>Flavobacteriales</taxon>
        <taxon>Flavobacteriaceae</taxon>
    </lineage>
</organism>